<keyword evidence="16" id="KW-1185">Reference proteome</keyword>
<feature type="binding site" evidence="13">
    <location>
        <position position="272"/>
    </location>
    <ligand>
        <name>S-adenosyl-L-methionine</name>
        <dbReference type="ChEBI" id="CHEBI:59789"/>
    </ligand>
</feature>
<organism evidence="15 16">
    <name type="scientific">Methylobacillus methanolivorans</name>
    <dbReference type="NCBI Taxonomy" id="1848927"/>
    <lineage>
        <taxon>Bacteria</taxon>
        <taxon>Pseudomonadati</taxon>
        <taxon>Pseudomonadota</taxon>
        <taxon>Betaproteobacteria</taxon>
        <taxon>Nitrosomonadales</taxon>
        <taxon>Methylophilaceae</taxon>
        <taxon>Methylobacillus</taxon>
    </lineage>
</organism>
<dbReference type="SUPFAM" id="SSF48013">
    <property type="entry name" value="NusB-like"/>
    <property type="match status" value="1"/>
</dbReference>
<evidence type="ECO:0000259" key="14">
    <source>
        <dbReference type="PROSITE" id="PS51686"/>
    </source>
</evidence>
<dbReference type="EMBL" id="JBIWXY010000001">
    <property type="protein sequence ID" value="MFJ5446350.1"/>
    <property type="molecule type" value="Genomic_DNA"/>
</dbReference>
<dbReference type="InterPro" id="IPR004573">
    <property type="entry name" value="rRNA_ssu_MeTfrase_B"/>
</dbReference>
<comment type="similarity">
    <text evidence="13">Belongs to the class I-like SAM-binding methyltransferase superfamily. RsmB/NOP family.</text>
</comment>
<dbReference type="GO" id="GO:0032259">
    <property type="term" value="P:methylation"/>
    <property type="evidence" value="ECO:0007669"/>
    <property type="project" value="UniProtKB-KW"/>
</dbReference>
<dbReference type="SUPFAM" id="SSF53335">
    <property type="entry name" value="S-adenosyl-L-methionine-dependent methyltransferases"/>
    <property type="match status" value="1"/>
</dbReference>
<feature type="binding site" evidence="13">
    <location>
        <position position="317"/>
    </location>
    <ligand>
        <name>S-adenosyl-L-methionine</name>
        <dbReference type="ChEBI" id="CHEBI:59789"/>
    </ligand>
</feature>
<dbReference type="NCBIfam" id="NF008149">
    <property type="entry name" value="PRK10901.1"/>
    <property type="match status" value="1"/>
</dbReference>
<dbReference type="PANTHER" id="PTHR22807:SF61">
    <property type="entry name" value="NOL1_NOP2_SUN FAMILY PROTEIN _ ANTITERMINATION NUSB DOMAIN-CONTAINING PROTEIN"/>
    <property type="match status" value="1"/>
</dbReference>
<dbReference type="Gene3D" id="1.10.287.730">
    <property type="entry name" value="Helix hairpin bin"/>
    <property type="match status" value="1"/>
</dbReference>
<evidence type="ECO:0000256" key="11">
    <source>
        <dbReference type="ARBA" id="ARBA00031088"/>
    </source>
</evidence>
<dbReference type="NCBIfam" id="TIGR00563">
    <property type="entry name" value="rsmB"/>
    <property type="match status" value="1"/>
</dbReference>
<feature type="domain" description="SAM-dependent MTase RsmB/NOP-type" evidence="14">
    <location>
        <begin position="162"/>
        <end position="425"/>
    </location>
</feature>
<evidence type="ECO:0000256" key="13">
    <source>
        <dbReference type="PROSITE-ProRule" id="PRU01023"/>
    </source>
</evidence>
<dbReference type="InterPro" id="IPR035926">
    <property type="entry name" value="NusB-like_sf"/>
</dbReference>
<dbReference type="InterPro" id="IPR006027">
    <property type="entry name" value="NusB_RsmB_TIM44"/>
</dbReference>
<dbReference type="EC" id="2.1.1.176" evidence="3"/>
<dbReference type="InterPro" id="IPR029063">
    <property type="entry name" value="SAM-dependent_MTases_sf"/>
</dbReference>
<dbReference type="Pfam" id="PF22458">
    <property type="entry name" value="RsmF-B_ferredox"/>
    <property type="match status" value="1"/>
</dbReference>
<keyword evidence="8 13" id="KW-0949">S-adenosyl-L-methionine</keyword>
<evidence type="ECO:0000313" key="16">
    <source>
        <dbReference type="Proteomes" id="UP001617669"/>
    </source>
</evidence>
<accession>A0ABW8GLU3</accession>
<gene>
    <name evidence="15" type="primary">rsmB</name>
    <name evidence="15" type="ORF">ACIKP9_08935</name>
</gene>
<keyword evidence="4" id="KW-0963">Cytoplasm</keyword>
<evidence type="ECO:0000256" key="1">
    <source>
        <dbReference type="ARBA" id="ARBA00002724"/>
    </source>
</evidence>
<evidence type="ECO:0000256" key="5">
    <source>
        <dbReference type="ARBA" id="ARBA00022552"/>
    </source>
</evidence>
<keyword evidence="7 13" id="KW-0808">Transferase</keyword>
<dbReference type="InterPro" id="IPR023267">
    <property type="entry name" value="RCMT"/>
</dbReference>
<keyword evidence="5" id="KW-0698">rRNA processing</keyword>
<dbReference type="PANTHER" id="PTHR22807">
    <property type="entry name" value="NOP2 YEAST -RELATED NOL1/NOP2/FMU SUN DOMAIN-CONTAINING"/>
    <property type="match status" value="1"/>
</dbReference>
<dbReference type="InterPro" id="IPR054728">
    <property type="entry name" value="RsmB-like_ferredoxin"/>
</dbReference>
<dbReference type="InterPro" id="IPR049560">
    <property type="entry name" value="MeTrfase_RsmB-F_NOP2_cat"/>
</dbReference>
<dbReference type="CDD" id="cd02440">
    <property type="entry name" value="AdoMet_MTases"/>
    <property type="match status" value="1"/>
</dbReference>
<dbReference type="RefSeq" id="WP_400881557.1">
    <property type="nucleotide sequence ID" value="NZ_JBIWXY010000001.1"/>
</dbReference>
<evidence type="ECO:0000256" key="12">
    <source>
        <dbReference type="ARBA" id="ARBA00047283"/>
    </source>
</evidence>
<evidence type="ECO:0000256" key="10">
    <source>
        <dbReference type="ARBA" id="ARBA00030399"/>
    </source>
</evidence>
<reference evidence="15 16" key="1">
    <citation type="submission" date="2024-11" db="EMBL/GenBank/DDBJ databases">
        <authorList>
            <person name="Kaparullina E.N."/>
            <person name="Delegan Y.A."/>
            <person name="Doronina N.V."/>
        </authorList>
    </citation>
    <scope>NUCLEOTIDE SEQUENCE [LARGE SCALE GENOMIC DNA]</scope>
    <source>
        <strain evidence="15 16">7sh_L</strain>
    </source>
</reference>
<comment type="catalytic activity">
    <reaction evidence="12">
        <text>cytidine(967) in 16S rRNA + S-adenosyl-L-methionine = 5-methylcytidine(967) in 16S rRNA + S-adenosyl-L-homocysteine + H(+)</text>
        <dbReference type="Rhea" id="RHEA:42748"/>
        <dbReference type="Rhea" id="RHEA-COMP:10219"/>
        <dbReference type="Rhea" id="RHEA-COMP:10220"/>
        <dbReference type="ChEBI" id="CHEBI:15378"/>
        <dbReference type="ChEBI" id="CHEBI:57856"/>
        <dbReference type="ChEBI" id="CHEBI:59789"/>
        <dbReference type="ChEBI" id="CHEBI:74483"/>
        <dbReference type="ChEBI" id="CHEBI:82748"/>
        <dbReference type="EC" id="2.1.1.176"/>
    </reaction>
</comment>
<evidence type="ECO:0000313" key="15">
    <source>
        <dbReference type="EMBL" id="MFJ5446350.1"/>
    </source>
</evidence>
<dbReference type="Gene3D" id="3.40.50.150">
    <property type="entry name" value="Vaccinia Virus protein VP39"/>
    <property type="match status" value="1"/>
</dbReference>
<evidence type="ECO:0000256" key="6">
    <source>
        <dbReference type="ARBA" id="ARBA00022603"/>
    </source>
</evidence>
<comment type="function">
    <text evidence="1">Specifically methylates the cytosine at position 967 (m5C967) of 16S rRNA.</text>
</comment>
<dbReference type="PRINTS" id="PR02008">
    <property type="entry name" value="RCMTFAMILY"/>
</dbReference>
<feature type="binding site" evidence="13">
    <location>
        <position position="298"/>
    </location>
    <ligand>
        <name>S-adenosyl-L-methionine</name>
        <dbReference type="ChEBI" id="CHEBI:59789"/>
    </ligand>
</feature>
<evidence type="ECO:0000256" key="2">
    <source>
        <dbReference type="ARBA" id="ARBA00004496"/>
    </source>
</evidence>
<dbReference type="GO" id="GO:0008168">
    <property type="term" value="F:methyltransferase activity"/>
    <property type="evidence" value="ECO:0007669"/>
    <property type="project" value="UniProtKB-KW"/>
</dbReference>
<dbReference type="Proteomes" id="UP001617669">
    <property type="component" value="Unassembled WGS sequence"/>
</dbReference>
<feature type="active site" description="Nucleophile" evidence="13">
    <location>
        <position position="370"/>
    </location>
</feature>
<evidence type="ECO:0000256" key="9">
    <source>
        <dbReference type="ARBA" id="ARBA00022884"/>
    </source>
</evidence>
<evidence type="ECO:0000256" key="7">
    <source>
        <dbReference type="ARBA" id="ARBA00022679"/>
    </source>
</evidence>
<sequence length="425" mass="47787">MQVSQQLAAQAVGQVLDGRNLSVVLETLFQQHPHITPQQRAVSQDLAYGTLRFYSRLEALLQQLLQKPLTEAFIHHLLLVSLYQLAYDKAGAHTVVNQAVLAAAKTKKSWAKGLVNAVLRNFLRQRDALEQKLANNQVAQYSYPQWWINKLKQQYPDHWASMLEAGNQHPPMTLRVNRRHSDADHYLQQLQAADLPAQALDAQAIMLEHAVPVSRLPGFEQGHASVQDWGAQFAALELDAKDGMRVLDACCAPGGKTGHVLELADVHMTAMDNDAKRLQRVQQNLDRLGLQANLVQGDASTPDAWWDGQPYDRILADVPCTASGIVRRHVDIKWLRREQDIAAFAEQQRVILQGLWRLLAKGGKLLYVTCSVFHEENQQQIAQFLRSQPDARLLPLKHDALQSNQGQLLPGTHHDGFFYALLQKV</sequence>
<dbReference type="PROSITE" id="PS51686">
    <property type="entry name" value="SAM_MT_RSMB_NOP"/>
    <property type="match status" value="1"/>
</dbReference>
<dbReference type="Gene3D" id="1.10.940.10">
    <property type="entry name" value="NusB-like"/>
    <property type="match status" value="1"/>
</dbReference>
<dbReference type="InterPro" id="IPR001678">
    <property type="entry name" value="MeTrfase_RsmB-F_NOP2_dom"/>
</dbReference>
<keyword evidence="9 13" id="KW-0694">RNA-binding</keyword>
<comment type="subcellular location">
    <subcellularLocation>
        <location evidence="2">Cytoplasm</location>
    </subcellularLocation>
</comment>
<evidence type="ECO:0000256" key="3">
    <source>
        <dbReference type="ARBA" id="ARBA00012140"/>
    </source>
</evidence>
<evidence type="ECO:0000256" key="4">
    <source>
        <dbReference type="ARBA" id="ARBA00022490"/>
    </source>
</evidence>
<feature type="binding site" evidence="13">
    <location>
        <begin position="250"/>
        <end position="256"/>
    </location>
    <ligand>
        <name>S-adenosyl-L-methionine</name>
        <dbReference type="ChEBI" id="CHEBI:59789"/>
    </ligand>
</feature>
<protein>
    <recommendedName>
        <fullName evidence="3">16S rRNA (cytosine(967)-C(5))-methyltransferase</fullName>
        <ecNumber evidence="3">2.1.1.176</ecNumber>
    </recommendedName>
    <alternativeName>
        <fullName evidence="10">16S rRNA m5C967 methyltransferase</fullName>
    </alternativeName>
    <alternativeName>
        <fullName evidence="11">rRNA (cytosine-C(5)-)-methyltransferase RsmB</fullName>
    </alternativeName>
</protein>
<keyword evidence="6 13" id="KW-0489">Methyltransferase</keyword>
<dbReference type="Gene3D" id="3.30.70.1170">
    <property type="entry name" value="Sun protein, domain 3"/>
    <property type="match status" value="1"/>
</dbReference>
<comment type="caution">
    <text evidence="15">The sequence shown here is derived from an EMBL/GenBank/DDBJ whole genome shotgun (WGS) entry which is preliminary data.</text>
</comment>
<dbReference type="Pfam" id="PF01189">
    <property type="entry name" value="Methyltr_RsmB-F"/>
    <property type="match status" value="1"/>
</dbReference>
<proteinExistence type="inferred from homology"/>
<name>A0ABW8GLU3_9PROT</name>
<dbReference type="Pfam" id="PF01029">
    <property type="entry name" value="NusB"/>
    <property type="match status" value="1"/>
</dbReference>
<evidence type="ECO:0000256" key="8">
    <source>
        <dbReference type="ARBA" id="ARBA00022691"/>
    </source>
</evidence>